<organism evidence="1 2">
    <name type="scientific">Deminuibacter soli</name>
    <dbReference type="NCBI Taxonomy" id="2291815"/>
    <lineage>
        <taxon>Bacteria</taxon>
        <taxon>Pseudomonadati</taxon>
        <taxon>Bacteroidota</taxon>
        <taxon>Chitinophagia</taxon>
        <taxon>Chitinophagales</taxon>
        <taxon>Chitinophagaceae</taxon>
        <taxon>Deminuibacter</taxon>
    </lineage>
</organism>
<name>A0A3E1NHN7_9BACT</name>
<dbReference type="OrthoDB" id="674273at2"/>
<keyword evidence="2" id="KW-1185">Reference proteome</keyword>
<reference evidence="1 2" key="1">
    <citation type="submission" date="2018-08" db="EMBL/GenBank/DDBJ databases">
        <title>Chitinophagaceae sp. K23C18032701, a novel bacterium isolated from forest soil.</title>
        <authorList>
            <person name="Wang C."/>
        </authorList>
    </citation>
    <scope>NUCLEOTIDE SEQUENCE [LARGE SCALE GENOMIC DNA]</scope>
    <source>
        <strain evidence="1 2">K23C18032701</strain>
    </source>
</reference>
<evidence type="ECO:0000313" key="2">
    <source>
        <dbReference type="Proteomes" id="UP000261284"/>
    </source>
</evidence>
<dbReference type="Proteomes" id="UP000261284">
    <property type="component" value="Unassembled WGS sequence"/>
</dbReference>
<protein>
    <submittedName>
        <fullName evidence="1">Uncharacterized protein</fullName>
    </submittedName>
</protein>
<comment type="caution">
    <text evidence="1">The sequence shown here is derived from an EMBL/GenBank/DDBJ whole genome shotgun (WGS) entry which is preliminary data.</text>
</comment>
<evidence type="ECO:0000313" key="1">
    <source>
        <dbReference type="EMBL" id="RFM27298.1"/>
    </source>
</evidence>
<gene>
    <name evidence="1" type="ORF">DXN05_14820</name>
</gene>
<accession>A0A3E1NHN7</accession>
<sequence>MGYLKLDMGCNEDDIRAQLNRLLKSAAFKSSTVLTTMLKYLVLEKLKGREDELKEYSIAVKGLNKPADFDPQQFAMIRIYAFRLRKLLELYYAGQGKYDPVKILIPKGSYKPEFSLNNMTAVPVQLPQQPVNNQRVVLAVFPFLSMNGSPVYDVLIDRLCEHMSLHLAGREGVRVISYALVRNYALQMDDLIKVGADLGAHVSVAGSISFQQAVLELSVQLIASGTGILWWTEKVQHAAQSESIESVAGQMAEMIYGVVAERLLAAD</sequence>
<proteinExistence type="predicted"/>
<dbReference type="AlphaFoldDB" id="A0A3E1NHN7"/>
<dbReference type="RefSeq" id="WP_116848055.1">
    <property type="nucleotide sequence ID" value="NZ_QTJU01000005.1"/>
</dbReference>
<dbReference type="EMBL" id="QTJU01000005">
    <property type="protein sequence ID" value="RFM27298.1"/>
    <property type="molecule type" value="Genomic_DNA"/>
</dbReference>